<name>A0ABV7EDH3_9SPHN</name>
<gene>
    <name evidence="1" type="ORF">ACFODK_07680</name>
</gene>
<comment type="caution">
    <text evidence="1">The sequence shown here is derived from an EMBL/GenBank/DDBJ whole genome shotgun (WGS) entry which is preliminary data.</text>
</comment>
<proteinExistence type="predicted"/>
<dbReference type="RefSeq" id="WP_336920511.1">
    <property type="nucleotide sequence ID" value="NZ_JBANRN010000018.1"/>
</dbReference>
<reference evidence="2" key="1">
    <citation type="journal article" date="2019" name="Int. J. Syst. Evol. Microbiol.">
        <title>The Global Catalogue of Microorganisms (GCM) 10K type strain sequencing project: providing services to taxonomists for standard genome sequencing and annotation.</title>
        <authorList>
            <consortium name="The Broad Institute Genomics Platform"/>
            <consortium name="The Broad Institute Genome Sequencing Center for Infectious Disease"/>
            <person name="Wu L."/>
            <person name="Ma J."/>
        </authorList>
    </citation>
    <scope>NUCLEOTIDE SEQUENCE [LARGE SCALE GENOMIC DNA]</scope>
    <source>
        <strain evidence="2">KCTC 52606</strain>
    </source>
</reference>
<evidence type="ECO:0000313" key="1">
    <source>
        <dbReference type="EMBL" id="MFC3100763.1"/>
    </source>
</evidence>
<sequence>MGSTFLVLILSSHDQVEGSTLSILMPFAEDPQGVRGPLTA</sequence>
<accession>A0ABV7EDH3</accession>
<dbReference type="EMBL" id="JBHRSU010000026">
    <property type="protein sequence ID" value="MFC3100763.1"/>
    <property type="molecule type" value="Genomic_DNA"/>
</dbReference>
<organism evidence="1 2">
    <name type="scientific">Alteraurantiacibacter lauratis</name>
    <dbReference type="NCBI Taxonomy" id="2054627"/>
    <lineage>
        <taxon>Bacteria</taxon>
        <taxon>Pseudomonadati</taxon>
        <taxon>Pseudomonadota</taxon>
        <taxon>Alphaproteobacteria</taxon>
        <taxon>Sphingomonadales</taxon>
        <taxon>Erythrobacteraceae</taxon>
        <taxon>Alteraurantiacibacter</taxon>
    </lineage>
</organism>
<dbReference type="Proteomes" id="UP001595378">
    <property type="component" value="Unassembled WGS sequence"/>
</dbReference>
<keyword evidence="2" id="KW-1185">Reference proteome</keyword>
<evidence type="ECO:0000313" key="2">
    <source>
        <dbReference type="Proteomes" id="UP001595378"/>
    </source>
</evidence>
<protein>
    <submittedName>
        <fullName evidence="1">Uncharacterized protein</fullName>
    </submittedName>
</protein>